<dbReference type="Proteomes" id="UP000032233">
    <property type="component" value="Unassembled WGS sequence"/>
</dbReference>
<proteinExistence type="predicted"/>
<dbReference type="InterPro" id="IPR019613">
    <property type="entry name" value="DUF4198"/>
</dbReference>
<reference evidence="2 3" key="1">
    <citation type="submission" date="2013-11" db="EMBL/GenBank/DDBJ databases">
        <title>Metagenomic analysis of a methanogenic consortium involved in long chain n-alkane degradation.</title>
        <authorList>
            <person name="Davidova I.A."/>
            <person name="Callaghan A.V."/>
            <person name="Wawrik B."/>
            <person name="Pruitt S."/>
            <person name="Marks C."/>
            <person name="Duncan K.E."/>
            <person name="Suflita J.M."/>
        </authorList>
    </citation>
    <scope>NUCLEOTIDE SEQUENCE [LARGE SCALE GENOMIC DNA]</scope>
    <source>
        <strain evidence="2 3">SPR</strain>
    </source>
</reference>
<dbReference type="EMBL" id="AZAC01000078">
    <property type="protein sequence ID" value="KIX10961.1"/>
    <property type="molecule type" value="Genomic_DNA"/>
</dbReference>
<organism evidence="2 3">
    <name type="scientific">Dethiosulfatarculus sandiegensis</name>
    <dbReference type="NCBI Taxonomy" id="1429043"/>
    <lineage>
        <taxon>Bacteria</taxon>
        <taxon>Pseudomonadati</taxon>
        <taxon>Thermodesulfobacteriota</taxon>
        <taxon>Desulfarculia</taxon>
        <taxon>Desulfarculales</taxon>
        <taxon>Desulfarculaceae</taxon>
        <taxon>Dethiosulfatarculus</taxon>
    </lineage>
</organism>
<accession>A0A0D2J5J8</accession>
<comment type="caution">
    <text evidence="2">The sequence shown here is derived from an EMBL/GenBank/DDBJ whole genome shotgun (WGS) entry which is preliminary data.</text>
</comment>
<gene>
    <name evidence="2" type="ORF">X474_26515</name>
</gene>
<sequence length="296" mass="32346">MKKLTTLVLGLAMLFIAESASAHMFWVNAFKSEHHFPNYVTTTIGYGHALPIDDFLISGKDTIKVGEYFVAGPKGKRSDLHLAKPAYYKPEPLSKGLSAQPGSLSANKIILSKDAAKGTYQVAAVVEPTCFTIYKNQKGRTKFALKGMDEIKDLKKTILGMACFFSGKSFFTVGSWTKPEPLGLDLEILPQDDLSDVHVGDLVKFRVLLNGKPLSSSFKGIESISAQSPSFGASDGNEITCKLHNGMGKIRVPAAGQWVVKVWTQKKVSQDPKMAKFKNKAQVLYYASSVTFSVKP</sequence>
<evidence type="ECO:0008006" key="4">
    <source>
        <dbReference type="Google" id="ProtNLM"/>
    </source>
</evidence>
<protein>
    <recommendedName>
        <fullName evidence="4">Nickel transporter</fullName>
    </recommendedName>
</protein>
<evidence type="ECO:0000313" key="2">
    <source>
        <dbReference type="EMBL" id="KIX10961.1"/>
    </source>
</evidence>
<dbReference type="STRING" id="1429043.X474_26515"/>
<feature type="signal peptide" evidence="1">
    <location>
        <begin position="1"/>
        <end position="22"/>
    </location>
</feature>
<evidence type="ECO:0000313" key="3">
    <source>
        <dbReference type="Proteomes" id="UP000032233"/>
    </source>
</evidence>
<keyword evidence="1" id="KW-0732">Signal</keyword>
<feature type="chain" id="PRO_5002244699" description="Nickel transporter" evidence="1">
    <location>
        <begin position="23"/>
        <end position="296"/>
    </location>
</feature>
<name>A0A0D2J5J8_9BACT</name>
<dbReference type="InParanoid" id="A0A0D2J5J8"/>
<evidence type="ECO:0000256" key="1">
    <source>
        <dbReference type="SAM" id="SignalP"/>
    </source>
</evidence>
<dbReference type="Pfam" id="PF10670">
    <property type="entry name" value="DUF4198"/>
    <property type="match status" value="1"/>
</dbReference>
<keyword evidence="3" id="KW-1185">Reference proteome</keyword>
<dbReference type="OrthoDB" id="5415101at2"/>
<dbReference type="AlphaFoldDB" id="A0A0D2J5J8"/>
<dbReference type="RefSeq" id="WP_044352589.1">
    <property type="nucleotide sequence ID" value="NZ_AZAC01000078.1"/>
</dbReference>